<gene>
    <name evidence="1" type="ORF">CITCOLO1_LOCUS13751</name>
</gene>
<evidence type="ECO:0000313" key="2">
    <source>
        <dbReference type="Proteomes" id="UP001642487"/>
    </source>
</evidence>
<keyword evidence="2" id="KW-1185">Reference proteome</keyword>
<dbReference type="EMBL" id="OZ021739">
    <property type="protein sequence ID" value="CAK9321667.1"/>
    <property type="molecule type" value="Genomic_DNA"/>
</dbReference>
<name>A0ABP0YT48_9ROSI</name>
<accession>A0ABP0YT48</accession>
<reference evidence="1 2" key="1">
    <citation type="submission" date="2024-03" db="EMBL/GenBank/DDBJ databases">
        <authorList>
            <person name="Gkanogiannis A."/>
            <person name="Becerra Lopez-Lavalle L."/>
        </authorList>
    </citation>
    <scope>NUCLEOTIDE SEQUENCE [LARGE SCALE GENOMIC DNA]</scope>
</reference>
<dbReference type="Proteomes" id="UP001642487">
    <property type="component" value="Chromosome 5"/>
</dbReference>
<sequence>MSAMIHSAITNTSFYQNQISNLAAVFNSLAIDHDKGEVCVLCLLSFKTIYFEVENLEADSKSTKWMQVKGGKRLSKTK</sequence>
<evidence type="ECO:0000313" key="1">
    <source>
        <dbReference type="EMBL" id="CAK9321667.1"/>
    </source>
</evidence>
<proteinExistence type="predicted"/>
<protein>
    <submittedName>
        <fullName evidence="1">Uncharacterized protein</fullName>
    </submittedName>
</protein>
<organism evidence="1 2">
    <name type="scientific">Citrullus colocynthis</name>
    <name type="common">colocynth</name>
    <dbReference type="NCBI Taxonomy" id="252529"/>
    <lineage>
        <taxon>Eukaryota</taxon>
        <taxon>Viridiplantae</taxon>
        <taxon>Streptophyta</taxon>
        <taxon>Embryophyta</taxon>
        <taxon>Tracheophyta</taxon>
        <taxon>Spermatophyta</taxon>
        <taxon>Magnoliopsida</taxon>
        <taxon>eudicotyledons</taxon>
        <taxon>Gunneridae</taxon>
        <taxon>Pentapetalae</taxon>
        <taxon>rosids</taxon>
        <taxon>fabids</taxon>
        <taxon>Cucurbitales</taxon>
        <taxon>Cucurbitaceae</taxon>
        <taxon>Benincaseae</taxon>
        <taxon>Citrullus</taxon>
    </lineage>
</organism>